<sequence length="303" mass="32110">MIFSFFPSLRSPANRRGMYQISARGARAPVETAWDALAWADPSPAGAVDAKEDGRSVWRLDAFAETHEEAEACVSIIEDVAPELTARIEEVIDRDWVTLSLEGLPPVEAGPFIVAGSHALTRQSPGRISVLIEAGPAFGTGHHGTTLGCLIALDEVRRNRPIGKVLDLGTGSGVLAIAAMKAGATSAIGTDIDLDSVLVANENAQKNNVTGFTAMHVTGANTPRIRRSAPYDTVFANILMRPLIGLAPDIAALTAPGGTIILSGLLHHQAPPVRNAFAARGLDFQKRIREDGWSTLVFQKPAG</sequence>
<dbReference type="CDD" id="cd02440">
    <property type="entry name" value="AdoMet_MTases"/>
    <property type="match status" value="1"/>
</dbReference>
<dbReference type="EC" id="2.1.1.-" evidence="6"/>
<comment type="similarity">
    <text evidence="1 6">Belongs to the methyltransferase superfamily. PrmA family.</text>
</comment>
<evidence type="ECO:0000256" key="2">
    <source>
        <dbReference type="ARBA" id="ARBA00022490"/>
    </source>
</evidence>
<feature type="binding site" evidence="6">
    <location>
        <position position="191"/>
    </location>
    <ligand>
        <name>S-adenosyl-L-methionine</name>
        <dbReference type="ChEBI" id="CHEBI:59789"/>
    </ligand>
</feature>
<dbReference type="PANTHER" id="PTHR43648">
    <property type="entry name" value="ELECTRON TRANSFER FLAVOPROTEIN BETA SUBUNIT LYSINE METHYLTRANSFERASE"/>
    <property type="match status" value="1"/>
</dbReference>
<keyword evidence="4 6" id="KW-0808">Transferase</keyword>
<evidence type="ECO:0000313" key="7">
    <source>
        <dbReference type="EMBL" id="RAN36033.1"/>
    </source>
</evidence>
<evidence type="ECO:0000313" key="8">
    <source>
        <dbReference type="Proteomes" id="UP000249123"/>
    </source>
</evidence>
<dbReference type="GO" id="GO:0008276">
    <property type="term" value="F:protein methyltransferase activity"/>
    <property type="evidence" value="ECO:0007669"/>
    <property type="project" value="UniProtKB-UniRule"/>
</dbReference>
<keyword evidence="8" id="KW-1185">Reference proteome</keyword>
<dbReference type="AlphaFoldDB" id="A0A062U5T2"/>
<keyword evidence="3 6" id="KW-0489">Methyltransferase</keyword>
<dbReference type="GO" id="GO:0005737">
    <property type="term" value="C:cytoplasm"/>
    <property type="evidence" value="ECO:0007669"/>
    <property type="project" value="UniProtKB-SubCell"/>
</dbReference>
<name>A0A062U5T2_9PROT</name>
<evidence type="ECO:0000256" key="4">
    <source>
        <dbReference type="ARBA" id="ARBA00022679"/>
    </source>
</evidence>
<gene>
    <name evidence="6" type="primary">prmA</name>
    <name evidence="7" type="ORF">HY3_00215</name>
</gene>
<dbReference type="InterPro" id="IPR029063">
    <property type="entry name" value="SAM-dependent_MTases_sf"/>
</dbReference>
<dbReference type="Proteomes" id="UP000249123">
    <property type="component" value="Unassembled WGS sequence"/>
</dbReference>
<feature type="binding site" evidence="6">
    <location>
        <position position="169"/>
    </location>
    <ligand>
        <name>S-adenosyl-L-methionine</name>
        <dbReference type="ChEBI" id="CHEBI:59789"/>
    </ligand>
</feature>
<feature type="binding site" evidence="6">
    <location>
        <position position="146"/>
    </location>
    <ligand>
        <name>S-adenosyl-L-methionine</name>
        <dbReference type="ChEBI" id="CHEBI:59789"/>
    </ligand>
</feature>
<organism evidence="7 8">
    <name type="scientific">Hyphomonas pacifica</name>
    <dbReference type="NCBI Taxonomy" id="1280941"/>
    <lineage>
        <taxon>Bacteria</taxon>
        <taxon>Pseudomonadati</taxon>
        <taxon>Pseudomonadota</taxon>
        <taxon>Alphaproteobacteria</taxon>
        <taxon>Hyphomonadales</taxon>
        <taxon>Hyphomonadaceae</taxon>
        <taxon>Hyphomonas</taxon>
    </lineage>
</organism>
<comment type="catalytic activity">
    <reaction evidence="6">
        <text>L-lysyl-[protein] + 3 S-adenosyl-L-methionine = N(6),N(6),N(6)-trimethyl-L-lysyl-[protein] + 3 S-adenosyl-L-homocysteine + 3 H(+)</text>
        <dbReference type="Rhea" id="RHEA:54192"/>
        <dbReference type="Rhea" id="RHEA-COMP:9752"/>
        <dbReference type="Rhea" id="RHEA-COMP:13826"/>
        <dbReference type="ChEBI" id="CHEBI:15378"/>
        <dbReference type="ChEBI" id="CHEBI:29969"/>
        <dbReference type="ChEBI" id="CHEBI:57856"/>
        <dbReference type="ChEBI" id="CHEBI:59789"/>
        <dbReference type="ChEBI" id="CHEBI:61961"/>
    </reaction>
</comment>
<comment type="function">
    <text evidence="6">Methylates ribosomal protein L11.</text>
</comment>
<dbReference type="InterPro" id="IPR004498">
    <property type="entry name" value="Ribosomal_PrmA_MeTrfase"/>
</dbReference>
<keyword evidence="2 6" id="KW-0963">Cytoplasm</keyword>
<dbReference type="GO" id="GO:0032259">
    <property type="term" value="P:methylation"/>
    <property type="evidence" value="ECO:0007669"/>
    <property type="project" value="UniProtKB-KW"/>
</dbReference>
<dbReference type="STRING" id="1280941.HY2_00855"/>
<evidence type="ECO:0000256" key="6">
    <source>
        <dbReference type="HAMAP-Rule" id="MF_00735"/>
    </source>
</evidence>
<feature type="binding site" evidence="6">
    <location>
        <position position="237"/>
    </location>
    <ligand>
        <name>S-adenosyl-L-methionine</name>
        <dbReference type="ChEBI" id="CHEBI:59789"/>
    </ligand>
</feature>
<dbReference type="HAMAP" id="MF_00735">
    <property type="entry name" value="Methyltr_PrmA"/>
    <property type="match status" value="1"/>
</dbReference>
<proteinExistence type="inferred from homology"/>
<dbReference type="RefSeq" id="WP_233346652.1">
    <property type="nucleotide sequence ID" value="NZ_AWFB01000001.1"/>
</dbReference>
<dbReference type="PANTHER" id="PTHR43648:SF1">
    <property type="entry name" value="ELECTRON TRANSFER FLAVOPROTEIN BETA SUBUNIT LYSINE METHYLTRANSFERASE"/>
    <property type="match status" value="1"/>
</dbReference>
<evidence type="ECO:0000256" key="5">
    <source>
        <dbReference type="ARBA" id="ARBA00022691"/>
    </source>
</evidence>
<protein>
    <recommendedName>
        <fullName evidence="6">Ribosomal protein L11 methyltransferase</fullName>
        <shortName evidence="6">L11 Mtase</shortName>
        <ecNumber evidence="6">2.1.1.-</ecNumber>
    </recommendedName>
</protein>
<evidence type="ECO:0000256" key="3">
    <source>
        <dbReference type="ARBA" id="ARBA00022603"/>
    </source>
</evidence>
<accession>A0A062U5T2</accession>
<reference evidence="7 8" key="1">
    <citation type="submission" date="2013-04" db="EMBL/GenBank/DDBJ databases">
        <title>Hyphomonas sp. T24B3 Genome Sequencing.</title>
        <authorList>
            <person name="Lai Q."/>
            <person name="Shao Z."/>
        </authorList>
    </citation>
    <scope>NUCLEOTIDE SEQUENCE [LARGE SCALE GENOMIC DNA]</scope>
    <source>
        <strain evidence="7 8">T24B3</strain>
    </source>
</reference>
<dbReference type="eggNOG" id="COG2264">
    <property type="taxonomic scope" value="Bacteria"/>
</dbReference>
<keyword evidence="5 6" id="KW-0949">S-adenosyl-L-methionine</keyword>
<dbReference type="EMBL" id="AWFB01000001">
    <property type="protein sequence ID" value="RAN36033.1"/>
    <property type="molecule type" value="Genomic_DNA"/>
</dbReference>
<dbReference type="Pfam" id="PF06325">
    <property type="entry name" value="PrmA"/>
    <property type="match status" value="1"/>
</dbReference>
<dbReference type="InterPro" id="IPR050078">
    <property type="entry name" value="Ribosomal_L11_MeTrfase_PrmA"/>
</dbReference>
<evidence type="ECO:0000256" key="1">
    <source>
        <dbReference type="ARBA" id="ARBA00009741"/>
    </source>
</evidence>
<comment type="subcellular location">
    <subcellularLocation>
        <location evidence="6">Cytoplasm</location>
    </subcellularLocation>
</comment>
<comment type="caution">
    <text evidence="7">The sequence shown here is derived from an EMBL/GenBank/DDBJ whole genome shotgun (WGS) entry which is preliminary data.</text>
</comment>
<dbReference type="SUPFAM" id="SSF53335">
    <property type="entry name" value="S-adenosyl-L-methionine-dependent methyltransferases"/>
    <property type="match status" value="1"/>
</dbReference>
<dbReference type="Gene3D" id="3.40.50.150">
    <property type="entry name" value="Vaccinia Virus protein VP39"/>
    <property type="match status" value="1"/>
</dbReference>